<dbReference type="GO" id="GO:0016763">
    <property type="term" value="F:pentosyltransferase activity"/>
    <property type="evidence" value="ECO:0007669"/>
    <property type="project" value="TreeGrafter"/>
</dbReference>
<evidence type="ECO:0000256" key="4">
    <source>
        <dbReference type="ARBA" id="ARBA00022679"/>
    </source>
</evidence>
<feature type="transmembrane region" description="Helical" evidence="8">
    <location>
        <begin position="87"/>
        <end position="105"/>
    </location>
</feature>
<evidence type="ECO:0000256" key="5">
    <source>
        <dbReference type="ARBA" id="ARBA00022692"/>
    </source>
</evidence>
<keyword evidence="6 8" id="KW-1133">Transmembrane helix</keyword>
<protein>
    <submittedName>
        <fullName evidence="9">Uncharacterized protein</fullName>
    </submittedName>
</protein>
<feature type="transmembrane region" description="Helical" evidence="8">
    <location>
        <begin position="233"/>
        <end position="252"/>
    </location>
</feature>
<keyword evidence="5 8" id="KW-0812">Transmembrane</keyword>
<reference evidence="9 10" key="1">
    <citation type="submission" date="2019-08" db="EMBL/GenBank/DDBJ databases">
        <title>Deep-cultivation of Planctomycetes and their phenomic and genomic characterization uncovers novel biology.</title>
        <authorList>
            <person name="Wiegand S."/>
            <person name="Jogler M."/>
            <person name="Boedeker C."/>
            <person name="Pinto D."/>
            <person name="Vollmers J."/>
            <person name="Rivas-Marin E."/>
            <person name="Kohn T."/>
            <person name="Peeters S.H."/>
            <person name="Heuer A."/>
            <person name="Rast P."/>
            <person name="Oberbeckmann S."/>
            <person name="Bunk B."/>
            <person name="Jeske O."/>
            <person name="Meyerdierks A."/>
            <person name="Storesund J.E."/>
            <person name="Kallscheuer N."/>
            <person name="Luecker S."/>
            <person name="Lage O.M."/>
            <person name="Pohl T."/>
            <person name="Merkel B.J."/>
            <person name="Hornburger P."/>
            <person name="Mueller R.-W."/>
            <person name="Bruemmer F."/>
            <person name="Labrenz M."/>
            <person name="Spormann A.M."/>
            <person name="Op Den Camp H."/>
            <person name="Overmann J."/>
            <person name="Amann R."/>
            <person name="Jetten M.S.M."/>
            <person name="Mascher T."/>
            <person name="Medema M.H."/>
            <person name="Devos D.P."/>
            <person name="Kaster A.-K."/>
            <person name="Ovreas L."/>
            <person name="Rohde M."/>
            <person name="Galperin M.Y."/>
            <person name="Jogler C."/>
        </authorList>
    </citation>
    <scope>NUCLEOTIDE SEQUENCE [LARGE SCALE GENOMIC DNA]</scope>
    <source>
        <strain evidence="9 10">LF1</strain>
    </source>
</reference>
<dbReference type="EMBL" id="VRLW01000001">
    <property type="protein sequence ID" value="KAA1261004.1"/>
    <property type="molecule type" value="Genomic_DNA"/>
</dbReference>
<evidence type="ECO:0000256" key="3">
    <source>
        <dbReference type="ARBA" id="ARBA00022676"/>
    </source>
</evidence>
<accession>A0A5B1CNY7</accession>
<gene>
    <name evidence="9" type="ORF">LF1_35460</name>
</gene>
<dbReference type="PANTHER" id="PTHR33908">
    <property type="entry name" value="MANNOSYLTRANSFERASE YKCB-RELATED"/>
    <property type="match status" value="1"/>
</dbReference>
<dbReference type="InterPro" id="IPR050297">
    <property type="entry name" value="LipidA_mod_glycosyltrf_83"/>
</dbReference>
<organism evidence="9 10">
    <name type="scientific">Rubripirellula obstinata</name>
    <dbReference type="NCBI Taxonomy" id="406547"/>
    <lineage>
        <taxon>Bacteria</taxon>
        <taxon>Pseudomonadati</taxon>
        <taxon>Planctomycetota</taxon>
        <taxon>Planctomycetia</taxon>
        <taxon>Pirellulales</taxon>
        <taxon>Pirellulaceae</taxon>
        <taxon>Rubripirellula</taxon>
    </lineage>
</organism>
<evidence type="ECO:0000256" key="8">
    <source>
        <dbReference type="SAM" id="Phobius"/>
    </source>
</evidence>
<feature type="transmembrane region" description="Helical" evidence="8">
    <location>
        <begin position="164"/>
        <end position="181"/>
    </location>
</feature>
<comment type="subcellular location">
    <subcellularLocation>
        <location evidence="1">Cell membrane</location>
        <topology evidence="1">Multi-pass membrane protein</topology>
    </subcellularLocation>
</comment>
<keyword evidence="3" id="KW-0328">Glycosyltransferase</keyword>
<keyword evidence="7 8" id="KW-0472">Membrane</keyword>
<keyword evidence="2" id="KW-1003">Cell membrane</keyword>
<evidence type="ECO:0000256" key="7">
    <source>
        <dbReference type="ARBA" id="ARBA00023136"/>
    </source>
</evidence>
<feature type="transmembrane region" description="Helical" evidence="8">
    <location>
        <begin position="382"/>
        <end position="400"/>
    </location>
</feature>
<feature type="transmembrane region" description="Helical" evidence="8">
    <location>
        <begin position="112"/>
        <end position="129"/>
    </location>
</feature>
<comment type="caution">
    <text evidence="9">The sequence shown here is derived from an EMBL/GenBank/DDBJ whole genome shotgun (WGS) entry which is preliminary data.</text>
</comment>
<dbReference type="AlphaFoldDB" id="A0A5B1CNY7"/>
<sequence length="435" mass="48188">MKCPQKYAPMNKSESDAKTFVWDRRCLQVLAIVFVLAFGVRLGLVWQFVGFDSPPDATSAPDQLNYEESAFQLSIGNGYSNKDGDPTLHRMPGTSFTLLPVYLFFGRSYAAARVWFCILSALACVGTAWVATQSFGRQVGLVAGLLISVYPNHAYGPLHFVSEVPFSLLVILATGTTVLAFRAEKSLAEKSVYVSIIAGILWGCTALVRPNILLCFPLLIACASWSSDRLRRGLYLSVCMTAATCLLVGLWAGRNYMVFGRPTLAAVGAYTLWGANNERVLSESPGSWIKTSDLVDQDHPINGDELQRMDQANQYAKDFFAKHLADLPYLTTMKLYRLLDPWVETDNILVQWSFGIAWLATIPFIIFGVFRSLSVSKVDAVYLLLPLAALVLTAAIFYGSPRFRDSVSSVYMVFAALGFRDIARQLDLQKLIQSR</sequence>
<evidence type="ECO:0000256" key="2">
    <source>
        <dbReference type="ARBA" id="ARBA00022475"/>
    </source>
</evidence>
<dbReference type="GO" id="GO:0009103">
    <property type="term" value="P:lipopolysaccharide biosynthetic process"/>
    <property type="evidence" value="ECO:0007669"/>
    <property type="project" value="UniProtKB-ARBA"/>
</dbReference>
<evidence type="ECO:0000256" key="6">
    <source>
        <dbReference type="ARBA" id="ARBA00022989"/>
    </source>
</evidence>
<proteinExistence type="predicted"/>
<evidence type="ECO:0000256" key="1">
    <source>
        <dbReference type="ARBA" id="ARBA00004651"/>
    </source>
</evidence>
<feature type="transmembrane region" description="Helical" evidence="8">
    <location>
        <begin position="193"/>
        <end position="221"/>
    </location>
</feature>
<name>A0A5B1CNY7_9BACT</name>
<dbReference type="GO" id="GO:0005886">
    <property type="term" value="C:plasma membrane"/>
    <property type="evidence" value="ECO:0007669"/>
    <property type="project" value="UniProtKB-SubCell"/>
</dbReference>
<keyword evidence="4" id="KW-0808">Transferase</keyword>
<keyword evidence="10" id="KW-1185">Reference proteome</keyword>
<dbReference type="Proteomes" id="UP000322699">
    <property type="component" value="Unassembled WGS sequence"/>
</dbReference>
<evidence type="ECO:0000313" key="10">
    <source>
        <dbReference type="Proteomes" id="UP000322699"/>
    </source>
</evidence>
<feature type="transmembrane region" description="Helical" evidence="8">
    <location>
        <begin position="27"/>
        <end position="49"/>
    </location>
</feature>
<evidence type="ECO:0000313" key="9">
    <source>
        <dbReference type="EMBL" id="KAA1261004.1"/>
    </source>
</evidence>
<feature type="transmembrane region" description="Helical" evidence="8">
    <location>
        <begin position="348"/>
        <end position="370"/>
    </location>
</feature>
<dbReference type="PANTHER" id="PTHR33908:SF11">
    <property type="entry name" value="MEMBRANE PROTEIN"/>
    <property type="match status" value="1"/>
</dbReference>